<dbReference type="Gene3D" id="3.30.70.270">
    <property type="match status" value="1"/>
</dbReference>
<evidence type="ECO:0000259" key="9">
    <source>
        <dbReference type="Pfam" id="PF17917"/>
    </source>
</evidence>
<evidence type="ECO:0000256" key="8">
    <source>
        <dbReference type="ARBA" id="ARBA00022918"/>
    </source>
</evidence>
<name>A0A0K0FRU4_STRVS</name>
<keyword evidence="7" id="KW-0378">Hydrolase</keyword>
<protein>
    <submittedName>
        <fullName evidence="11">RT_RNaseH_2 domain-containing protein</fullName>
    </submittedName>
</protein>
<evidence type="ECO:0000313" key="10">
    <source>
        <dbReference type="Proteomes" id="UP000035680"/>
    </source>
</evidence>
<keyword evidence="6" id="KW-0255">Endonuclease</keyword>
<dbReference type="Pfam" id="PF17917">
    <property type="entry name" value="RT_RNaseH"/>
    <property type="match status" value="1"/>
</dbReference>
<keyword evidence="4" id="KW-0540">Nuclease</keyword>
<dbReference type="GO" id="GO:0004519">
    <property type="term" value="F:endonuclease activity"/>
    <property type="evidence" value="ECO:0007669"/>
    <property type="project" value="UniProtKB-KW"/>
</dbReference>
<dbReference type="PANTHER" id="PTHR33064">
    <property type="entry name" value="POL PROTEIN"/>
    <property type="match status" value="1"/>
</dbReference>
<dbReference type="InterPro" id="IPR051320">
    <property type="entry name" value="Viral_Replic_Matur_Polypro"/>
</dbReference>
<evidence type="ECO:0000256" key="4">
    <source>
        <dbReference type="ARBA" id="ARBA00022722"/>
    </source>
</evidence>
<dbReference type="WBParaSite" id="SVE_1279700.1">
    <property type="protein sequence ID" value="SVE_1279700.1"/>
    <property type="gene ID" value="SVE_1279700"/>
</dbReference>
<keyword evidence="2" id="KW-0808">Transferase</keyword>
<evidence type="ECO:0000313" key="11">
    <source>
        <dbReference type="WBParaSite" id="SVE_1279700.1"/>
    </source>
</evidence>
<evidence type="ECO:0000256" key="7">
    <source>
        <dbReference type="ARBA" id="ARBA00022801"/>
    </source>
</evidence>
<accession>A0A0K0FRU4</accession>
<dbReference type="AlphaFoldDB" id="A0A0K0FRU4"/>
<feature type="domain" description="Reverse transcriptase RNase H-like" evidence="9">
    <location>
        <begin position="145"/>
        <end position="197"/>
    </location>
</feature>
<dbReference type="InterPro" id="IPR043502">
    <property type="entry name" value="DNA/RNA_pol_sf"/>
</dbReference>
<evidence type="ECO:0000256" key="2">
    <source>
        <dbReference type="ARBA" id="ARBA00022679"/>
    </source>
</evidence>
<keyword evidence="8" id="KW-0695">RNA-directed DNA polymerase</keyword>
<evidence type="ECO:0000256" key="6">
    <source>
        <dbReference type="ARBA" id="ARBA00022759"/>
    </source>
</evidence>
<proteinExistence type="predicted"/>
<evidence type="ECO:0000256" key="1">
    <source>
        <dbReference type="ARBA" id="ARBA00022670"/>
    </source>
</evidence>
<evidence type="ECO:0000256" key="3">
    <source>
        <dbReference type="ARBA" id="ARBA00022695"/>
    </source>
</evidence>
<sequence length="214" mass="25017">MCNNYNLRINLSKSEWNCSAVTFMGFKINGKIIHVQADRKIELELLRVLTNKTEAKSVLGKFSYVGRHIREFSQITASLHLSASEEYTFNERRQTDWNKLQLAIKDFLVMHHPPRDSTIIFDALLTHDSIHGHAYFFDNSNNKNKLNNKKLVSVLMRKMNKAEYNYSPAEKELLTLRSLIEHERRFIISRKVVILTRSPFVFIILTSPFESILD</sequence>
<dbReference type="Proteomes" id="UP000035680">
    <property type="component" value="Unassembled WGS sequence"/>
</dbReference>
<keyword evidence="3" id="KW-0548">Nucleotidyltransferase</keyword>
<keyword evidence="10" id="KW-1185">Reference proteome</keyword>
<keyword evidence="1" id="KW-0645">Protease</keyword>
<keyword evidence="5" id="KW-0064">Aspartyl protease</keyword>
<dbReference type="InterPro" id="IPR041373">
    <property type="entry name" value="RT_RNaseH"/>
</dbReference>
<dbReference type="SUPFAM" id="SSF56672">
    <property type="entry name" value="DNA/RNA polymerases"/>
    <property type="match status" value="1"/>
</dbReference>
<dbReference type="GO" id="GO:0004190">
    <property type="term" value="F:aspartic-type endopeptidase activity"/>
    <property type="evidence" value="ECO:0007669"/>
    <property type="project" value="UniProtKB-KW"/>
</dbReference>
<dbReference type="GO" id="GO:0003964">
    <property type="term" value="F:RNA-directed DNA polymerase activity"/>
    <property type="evidence" value="ECO:0007669"/>
    <property type="project" value="UniProtKB-KW"/>
</dbReference>
<dbReference type="InterPro" id="IPR043128">
    <property type="entry name" value="Rev_trsase/Diguanyl_cyclase"/>
</dbReference>
<reference evidence="11" key="2">
    <citation type="submission" date="2015-08" db="UniProtKB">
        <authorList>
            <consortium name="WormBaseParasite"/>
        </authorList>
    </citation>
    <scope>IDENTIFICATION</scope>
</reference>
<evidence type="ECO:0000256" key="5">
    <source>
        <dbReference type="ARBA" id="ARBA00022750"/>
    </source>
</evidence>
<reference evidence="10" key="1">
    <citation type="submission" date="2014-07" db="EMBL/GenBank/DDBJ databases">
        <authorList>
            <person name="Martin A.A"/>
            <person name="De Silva N."/>
        </authorList>
    </citation>
    <scope>NUCLEOTIDE SEQUENCE</scope>
</reference>
<organism evidence="10 11">
    <name type="scientific">Strongyloides venezuelensis</name>
    <name type="common">Threadworm</name>
    <dbReference type="NCBI Taxonomy" id="75913"/>
    <lineage>
        <taxon>Eukaryota</taxon>
        <taxon>Metazoa</taxon>
        <taxon>Ecdysozoa</taxon>
        <taxon>Nematoda</taxon>
        <taxon>Chromadorea</taxon>
        <taxon>Rhabditida</taxon>
        <taxon>Tylenchina</taxon>
        <taxon>Panagrolaimomorpha</taxon>
        <taxon>Strongyloidoidea</taxon>
        <taxon>Strongyloididae</taxon>
        <taxon>Strongyloides</taxon>
    </lineage>
</organism>
<dbReference type="PANTHER" id="PTHR33064:SF37">
    <property type="entry name" value="RIBONUCLEASE H"/>
    <property type="match status" value="1"/>
</dbReference>
<dbReference type="GO" id="GO:0006508">
    <property type="term" value="P:proteolysis"/>
    <property type="evidence" value="ECO:0007669"/>
    <property type="project" value="UniProtKB-KW"/>
</dbReference>